<feature type="region of interest" description="Disordered" evidence="1">
    <location>
        <begin position="1"/>
        <end position="27"/>
    </location>
</feature>
<evidence type="ECO:0000256" key="1">
    <source>
        <dbReference type="SAM" id="MobiDB-lite"/>
    </source>
</evidence>
<dbReference type="InParanoid" id="A0A2R5FZ07"/>
<feature type="compositionally biased region" description="Low complexity" evidence="1">
    <location>
        <begin position="1"/>
        <end position="17"/>
    </location>
</feature>
<keyword evidence="3" id="KW-1185">Reference proteome</keyword>
<dbReference type="EMBL" id="BEYU01000001">
    <property type="protein sequence ID" value="GBG23982.1"/>
    <property type="molecule type" value="Genomic_DNA"/>
</dbReference>
<accession>A0A2R5FZ07</accession>
<reference evidence="2 3" key="1">
    <citation type="submission" date="2017-12" db="EMBL/GenBank/DDBJ databases">
        <title>Sequencing, de novo assembly and annotation of complete genome of a new Thraustochytrid species, strain FCC1311.</title>
        <authorList>
            <person name="Sedici K."/>
            <person name="Godart F."/>
            <person name="Aiese Cigliano R."/>
            <person name="Sanseverino W."/>
            <person name="Barakat M."/>
            <person name="Ortet P."/>
            <person name="Marechal E."/>
            <person name="Cagnac O."/>
            <person name="Amato A."/>
        </authorList>
    </citation>
    <scope>NUCLEOTIDE SEQUENCE [LARGE SCALE GENOMIC DNA]</scope>
</reference>
<gene>
    <name evidence="2" type="ORF">FCC1311_002012</name>
</gene>
<comment type="caution">
    <text evidence="2">The sequence shown here is derived from an EMBL/GenBank/DDBJ whole genome shotgun (WGS) entry which is preliminary data.</text>
</comment>
<organism evidence="2 3">
    <name type="scientific">Hondaea fermentalgiana</name>
    <dbReference type="NCBI Taxonomy" id="2315210"/>
    <lineage>
        <taxon>Eukaryota</taxon>
        <taxon>Sar</taxon>
        <taxon>Stramenopiles</taxon>
        <taxon>Bigyra</taxon>
        <taxon>Labyrinthulomycetes</taxon>
        <taxon>Thraustochytrida</taxon>
        <taxon>Thraustochytriidae</taxon>
        <taxon>Hondaea</taxon>
    </lineage>
</organism>
<proteinExistence type="predicted"/>
<name>A0A2R5FZ07_9STRA</name>
<protein>
    <submittedName>
        <fullName evidence="2">Uncharacterized protein</fullName>
    </submittedName>
</protein>
<sequence length="114" mass="12054">MSSLASSSHSAGTPSQSPNSQGSYDDANFINVRSGQVVVLLDNARNLSPYLQGYKLTLMSSLASSSHSAGTPSQSPNSQGSYDDANFINVRSGQVVVLLDNARNLSPYLQVMPM</sequence>
<evidence type="ECO:0000313" key="2">
    <source>
        <dbReference type="EMBL" id="GBG23982.1"/>
    </source>
</evidence>
<feature type="region of interest" description="Disordered" evidence="1">
    <location>
        <begin position="64"/>
        <end position="85"/>
    </location>
</feature>
<dbReference type="Proteomes" id="UP000241890">
    <property type="component" value="Unassembled WGS sequence"/>
</dbReference>
<dbReference type="AlphaFoldDB" id="A0A2R5FZ07"/>
<feature type="compositionally biased region" description="Low complexity" evidence="1">
    <location>
        <begin position="64"/>
        <end position="75"/>
    </location>
</feature>
<evidence type="ECO:0000313" key="3">
    <source>
        <dbReference type="Proteomes" id="UP000241890"/>
    </source>
</evidence>